<dbReference type="EMBL" id="WOCE01000013">
    <property type="protein sequence ID" value="KAE9601148.1"/>
    <property type="molecule type" value="Genomic_DNA"/>
</dbReference>
<dbReference type="Pfam" id="PF24068">
    <property type="entry name" value="TPD1_C"/>
    <property type="match status" value="1"/>
</dbReference>
<name>A0A6A4PHV9_LUPAL</name>
<gene>
    <name evidence="2" type="ORF">Lalb_Chr13g0294711</name>
</gene>
<protein>
    <submittedName>
        <fullName evidence="2">Uncharacterized protein</fullName>
    </submittedName>
</protein>
<dbReference type="OrthoDB" id="603213at2759"/>
<accession>A0A6A4PHV9</accession>
<reference evidence="3" key="1">
    <citation type="journal article" date="2020" name="Nat. Commun.">
        <title>Genome sequence of the cluster root forming white lupin.</title>
        <authorList>
            <person name="Hufnagel B."/>
            <person name="Marques A."/>
            <person name="Soriano A."/>
            <person name="Marques L."/>
            <person name="Divol F."/>
            <person name="Doumas P."/>
            <person name="Sallet E."/>
            <person name="Mancinotti D."/>
            <person name="Carrere S."/>
            <person name="Marande W."/>
            <person name="Arribat S."/>
            <person name="Keller J."/>
            <person name="Huneau C."/>
            <person name="Blein T."/>
            <person name="Aime D."/>
            <person name="Laguerre M."/>
            <person name="Taylor J."/>
            <person name="Schubert V."/>
            <person name="Nelson M."/>
            <person name="Geu-Flores F."/>
            <person name="Crespi M."/>
            <person name="Gallardo-Guerrero K."/>
            <person name="Delaux P.-M."/>
            <person name="Salse J."/>
            <person name="Berges H."/>
            <person name="Guyot R."/>
            <person name="Gouzy J."/>
            <person name="Peret B."/>
        </authorList>
    </citation>
    <scope>NUCLEOTIDE SEQUENCE [LARGE SCALE GENOMIC DNA]</scope>
    <source>
        <strain evidence="3">cv. Amiga</strain>
    </source>
</reference>
<evidence type="ECO:0000313" key="3">
    <source>
        <dbReference type="Proteomes" id="UP000447434"/>
    </source>
</evidence>
<proteinExistence type="predicted"/>
<evidence type="ECO:0000256" key="1">
    <source>
        <dbReference type="ARBA" id="ARBA00022729"/>
    </source>
</evidence>
<keyword evidence="1" id="KW-0732">Signal</keyword>
<dbReference type="Proteomes" id="UP000447434">
    <property type="component" value="Chromosome 13"/>
</dbReference>
<organism evidence="2 3">
    <name type="scientific">Lupinus albus</name>
    <name type="common">White lupine</name>
    <name type="synonym">Lupinus termis</name>
    <dbReference type="NCBI Taxonomy" id="3870"/>
    <lineage>
        <taxon>Eukaryota</taxon>
        <taxon>Viridiplantae</taxon>
        <taxon>Streptophyta</taxon>
        <taxon>Embryophyta</taxon>
        <taxon>Tracheophyta</taxon>
        <taxon>Spermatophyta</taxon>
        <taxon>Magnoliopsida</taxon>
        <taxon>eudicotyledons</taxon>
        <taxon>Gunneridae</taxon>
        <taxon>Pentapetalae</taxon>
        <taxon>rosids</taxon>
        <taxon>fabids</taxon>
        <taxon>Fabales</taxon>
        <taxon>Fabaceae</taxon>
        <taxon>Papilionoideae</taxon>
        <taxon>50 kb inversion clade</taxon>
        <taxon>genistoids sensu lato</taxon>
        <taxon>core genistoids</taxon>
        <taxon>Genisteae</taxon>
        <taxon>Lupinus</taxon>
    </lineage>
</organism>
<keyword evidence="3" id="KW-1185">Reference proteome</keyword>
<dbReference type="PANTHER" id="PTHR33184:SF64">
    <property type="entry name" value="BETA-1,3-N-ACETYLGLUCOSAMINYLTRANSFERASE FAMILY PROTEIN"/>
    <property type="match status" value="1"/>
</dbReference>
<dbReference type="GO" id="GO:0001709">
    <property type="term" value="P:cell fate determination"/>
    <property type="evidence" value="ECO:0007669"/>
    <property type="project" value="TreeGrafter"/>
</dbReference>
<dbReference type="PANTHER" id="PTHR33184">
    <property type="entry name" value="PROTEIN TAPETUM DETERMINANT 1-LIKE-RELATED"/>
    <property type="match status" value="1"/>
</dbReference>
<evidence type="ECO:0000313" key="2">
    <source>
        <dbReference type="EMBL" id="KAE9601148.1"/>
    </source>
</evidence>
<comment type="caution">
    <text evidence="2">The sequence shown here is derived from an EMBL/GenBank/DDBJ whole genome shotgun (WGS) entry which is preliminary data.</text>
</comment>
<dbReference type="AlphaFoldDB" id="A0A6A4PHV9"/>
<dbReference type="InterPro" id="IPR040361">
    <property type="entry name" value="TPD1"/>
</dbReference>
<sequence length="80" mass="8968">MPEWVVTITNKCNCVQVNVKLNCQGFQTVEKIEPFTILPISGNECLVNFGNPLYKDPVTFKYAWTTSFPLNPVSSEIACP</sequence>